<accession>A0AAV5ERH6</accession>
<dbReference type="EMBL" id="BQKI01000078">
    <property type="protein sequence ID" value="GJN25368.1"/>
    <property type="molecule type" value="Genomic_DNA"/>
</dbReference>
<dbReference type="AlphaFoldDB" id="A0AAV5ERH6"/>
<protein>
    <submittedName>
        <fullName evidence="1">Uncharacterized protein</fullName>
    </submittedName>
</protein>
<reference evidence="1" key="2">
    <citation type="submission" date="2021-12" db="EMBL/GenBank/DDBJ databases">
        <title>Resequencing data analysis of finger millet.</title>
        <authorList>
            <person name="Hatakeyama M."/>
            <person name="Aluri S."/>
            <person name="Balachadran M.T."/>
            <person name="Sivarajan S.R."/>
            <person name="Poveda L."/>
            <person name="Shimizu-Inatsugi R."/>
            <person name="Schlapbach R."/>
            <person name="Sreeman S.M."/>
            <person name="Shimizu K.K."/>
        </authorList>
    </citation>
    <scope>NUCLEOTIDE SEQUENCE</scope>
</reference>
<dbReference type="Proteomes" id="UP001054889">
    <property type="component" value="Unassembled WGS sequence"/>
</dbReference>
<evidence type="ECO:0000313" key="1">
    <source>
        <dbReference type="EMBL" id="GJN25368.1"/>
    </source>
</evidence>
<evidence type="ECO:0000313" key="2">
    <source>
        <dbReference type="Proteomes" id="UP001054889"/>
    </source>
</evidence>
<reference evidence="1" key="1">
    <citation type="journal article" date="2018" name="DNA Res.">
        <title>Multiple hybrid de novo genome assembly of finger millet, an orphan allotetraploid crop.</title>
        <authorList>
            <person name="Hatakeyama M."/>
            <person name="Aluri S."/>
            <person name="Balachadran M.T."/>
            <person name="Sivarajan S.R."/>
            <person name="Patrignani A."/>
            <person name="Gruter S."/>
            <person name="Poveda L."/>
            <person name="Shimizu-Inatsugi R."/>
            <person name="Baeten J."/>
            <person name="Francoijs K.J."/>
            <person name="Nataraja K.N."/>
            <person name="Reddy Y.A.N."/>
            <person name="Phadnis S."/>
            <person name="Ravikumar R.L."/>
            <person name="Schlapbach R."/>
            <person name="Sreeman S.M."/>
            <person name="Shimizu K.K."/>
        </authorList>
    </citation>
    <scope>NUCLEOTIDE SEQUENCE</scope>
</reference>
<sequence>MTRAGWTVQVQFVLTATTIYHAVVLDLPPWAVKAIDKILRSYMWRGCKEAKGGHCLITWPKVTRPKSLRGLGISNIKNLNRALRARWLWLRKSEPSKPWASLPIQASECVQALCSMAVATEVGNGTNTLF</sequence>
<comment type="caution">
    <text evidence="1">The sequence shown here is derived from an EMBL/GenBank/DDBJ whole genome shotgun (WGS) entry which is preliminary data.</text>
</comment>
<proteinExistence type="predicted"/>
<organism evidence="1 2">
    <name type="scientific">Eleusine coracana subsp. coracana</name>
    <dbReference type="NCBI Taxonomy" id="191504"/>
    <lineage>
        <taxon>Eukaryota</taxon>
        <taxon>Viridiplantae</taxon>
        <taxon>Streptophyta</taxon>
        <taxon>Embryophyta</taxon>
        <taxon>Tracheophyta</taxon>
        <taxon>Spermatophyta</taxon>
        <taxon>Magnoliopsida</taxon>
        <taxon>Liliopsida</taxon>
        <taxon>Poales</taxon>
        <taxon>Poaceae</taxon>
        <taxon>PACMAD clade</taxon>
        <taxon>Chloridoideae</taxon>
        <taxon>Cynodonteae</taxon>
        <taxon>Eleusininae</taxon>
        <taxon>Eleusine</taxon>
    </lineage>
</organism>
<keyword evidence="2" id="KW-1185">Reference proteome</keyword>
<name>A0AAV5ERH6_ELECO</name>
<gene>
    <name evidence="1" type="primary">gb13189</name>
    <name evidence="1" type="ORF">PR202_gb13189</name>
</gene>